<protein>
    <submittedName>
        <fullName evidence="3">Nitroreductase</fullName>
    </submittedName>
</protein>
<keyword evidence="4" id="KW-1185">Reference proteome</keyword>
<dbReference type="Proteomes" id="UP001165136">
    <property type="component" value="Unassembled WGS sequence"/>
</dbReference>
<reference evidence="3" key="1">
    <citation type="submission" date="2023-03" db="EMBL/GenBank/DDBJ databases">
        <title>Amycolatopsis taiwanensis NBRC 103393.</title>
        <authorList>
            <person name="Ichikawa N."/>
            <person name="Sato H."/>
            <person name="Tonouchi N."/>
        </authorList>
    </citation>
    <scope>NUCLEOTIDE SEQUENCE</scope>
    <source>
        <strain evidence="3">NBRC 103393</strain>
    </source>
</reference>
<organism evidence="3 4">
    <name type="scientific">Amycolatopsis taiwanensis</name>
    <dbReference type="NCBI Taxonomy" id="342230"/>
    <lineage>
        <taxon>Bacteria</taxon>
        <taxon>Bacillati</taxon>
        <taxon>Actinomycetota</taxon>
        <taxon>Actinomycetes</taxon>
        <taxon>Pseudonocardiales</taxon>
        <taxon>Pseudonocardiaceae</taxon>
        <taxon>Amycolatopsis</taxon>
    </lineage>
</organism>
<dbReference type="InterPro" id="IPR012349">
    <property type="entry name" value="Split_barrel_FMN-bd"/>
</dbReference>
<comment type="catalytic activity">
    <reaction evidence="2">
        <text>oxidized coenzyme F420-(gamma-L-Glu)(n) + a quinol + H(+) = reduced coenzyme F420-(gamma-L-Glu)(n) + a quinone</text>
        <dbReference type="Rhea" id="RHEA:39663"/>
        <dbReference type="Rhea" id="RHEA-COMP:12939"/>
        <dbReference type="Rhea" id="RHEA-COMP:14378"/>
        <dbReference type="ChEBI" id="CHEBI:15378"/>
        <dbReference type="ChEBI" id="CHEBI:24646"/>
        <dbReference type="ChEBI" id="CHEBI:132124"/>
        <dbReference type="ChEBI" id="CHEBI:133980"/>
        <dbReference type="ChEBI" id="CHEBI:139511"/>
    </reaction>
</comment>
<dbReference type="AlphaFoldDB" id="A0A9W6R159"/>
<comment type="similarity">
    <text evidence="1">Belongs to the F420H(2)-dependent quinone reductase family.</text>
</comment>
<dbReference type="SUPFAM" id="SSF50475">
    <property type="entry name" value="FMN-binding split barrel"/>
    <property type="match status" value="1"/>
</dbReference>
<dbReference type="EMBL" id="BSTI01000009">
    <property type="protein sequence ID" value="GLY67676.1"/>
    <property type="molecule type" value="Genomic_DNA"/>
</dbReference>
<accession>A0A9W6R159</accession>
<dbReference type="GO" id="GO:0070967">
    <property type="term" value="F:coenzyme F420 binding"/>
    <property type="evidence" value="ECO:0007669"/>
    <property type="project" value="TreeGrafter"/>
</dbReference>
<evidence type="ECO:0000313" key="4">
    <source>
        <dbReference type="Proteomes" id="UP001165136"/>
    </source>
</evidence>
<dbReference type="InterPro" id="IPR004378">
    <property type="entry name" value="F420H2_quin_Rdtase"/>
</dbReference>
<evidence type="ECO:0000256" key="1">
    <source>
        <dbReference type="ARBA" id="ARBA00008710"/>
    </source>
</evidence>
<evidence type="ECO:0000313" key="3">
    <source>
        <dbReference type="EMBL" id="GLY67676.1"/>
    </source>
</evidence>
<name>A0A9W6R159_9PSEU</name>
<dbReference type="PANTHER" id="PTHR39428">
    <property type="entry name" value="F420H(2)-DEPENDENT QUINONE REDUCTASE RV1261C"/>
    <property type="match status" value="1"/>
</dbReference>
<dbReference type="GO" id="GO:0016491">
    <property type="term" value="F:oxidoreductase activity"/>
    <property type="evidence" value="ECO:0007669"/>
    <property type="project" value="InterPro"/>
</dbReference>
<comment type="caution">
    <text evidence="3">The sequence shown here is derived from an EMBL/GenBank/DDBJ whole genome shotgun (WGS) entry which is preliminary data.</text>
</comment>
<dbReference type="Gene3D" id="2.30.110.10">
    <property type="entry name" value="Electron Transport, Fmn-binding Protein, Chain A"/>
    <property type="match status" value="1"/>
</dbReference>
<dbReference type="NCBIfam" id="TIGR00026">
    <property type="entry name" value="hi_GC_TIGR00026"/>
    <property type="match status" value="1"/>
</dbReference>
<dbReference type="GO" id="GO:0005886">
    <property type="term" value="C:plasma membrane"/>
    <property type="evidence" value="ECO:0007669"/>
    <property type="project" value="TreeGrafter"/>
</dbReference>
<proteinExistence type="inferred from homology"/>
<gene>
    <name evidence="3" type="ORF">Atai01_42950</name>
</gene>
<sequence>MNPLPALARALGTQPWVMKLAKVVVWVDHRLHRVFRGRVSLVGIAGLPSLRLTATGRKSGLPRSHNLLYFPYRDGFVLVGSNWGRPQNPAWTINLRANPEATIEVRGKEIPVRATLVEGEGYDELWRRVVKFWPGYEMERVAAGRELPIFLLTPETATRNVDE</sequence>
<evidence type="ECO:0000256" key="2">
    <source>
        <dbReference type="ARBA" id="ARBA00049106"/>
    </source>
</evidence>
<dbReference type="PANTHER" id="PTHR39428:SF1">
    <property type="entry name" value="F420H(2)-DEPENDENT QUINONE REDUCTASE RV1261C"/>
    <property type="match status" value="1"/>
</dbReference>
<dbReference type="Pfam" id="PF04075">
    <property type="entry name" value="F420H2_quin_red"/>
    <property type="match status" value="1"/>
</dbReference>